<evidence type="ECO:0000256" key="11">
    <source>
        <dbReference type="ARBA" id="ARBA00023204"/>
    </source>
</evidence>
<dbReference type="InterPro" id="IPR020563">
    <property type="entry name" value="X-over_junc_endoDNase_Mg_BS"/>
</dbReference>
<evidence type="ECO:0000256" key="12">
    <source>
        <dbReference type="ARBA" id="ARBA00029354"/>
    </source>
</evidence>
<dbReference type="Pfam" id="PF02075">
    <property type="entry name" value="RuvC"/>
    <property type="match status" value="1"/>
</dbReference>
<feature type="active site" evidence="13">
    <location>
        <position position="71"/>
    </location>
</feature>
<dbReference type="FunFam" id="3.30.420.10:FF:000002">
    <property type="entry name" value="Crossover junction endodeoxyribonuclease RuvC"/>
    <property type="match status" value="1"/>
</dbReference>
<evidence type="ECO:0000256" key="7">
    <source>
        <dbReference type="ARBA" id="ARBA00022801"/>
    </source>
</evidence>
<reference evidence="15" key="1">
    <citation type="submission" date="2023-02" db="EMBL/GenBank/DDBJ databases">
        <title>Genome sequence of Hyphococcus flavus.</title>
        <authorList>
            <person name="Rong J.-C."/>
            <person name="Zhao Q."/>
            <person name="Yi M."/>
            <person name="Wu J.-Y."/>
        </authorList>
    </citation>
    <scope>NUCLEOTIDE SEQUENCE</scope>
    <source>
        <strain evidence="15">MCCC 1K03223</strain>
    </source>
</reference>
<keyword evidence="16" id="KW-1185">Reference proteome</keyword>
<organism evidence="15 16">
    <name type="scientific">Hyphococcus flavus</name>
    <dbReference type="NCBI Taxonomy" id="1866326"/>
    <lineage>
        <taxon>Bacteria</taxon>
        <taxon>Pseudomonadati</taxon>
        <taxon>Pseudomonadota</taxon>
        <taxon>Alphaproteobacteria</taxon>
        <taxon>Parvularculales</taxon>
        <taxon>Parvularculaceae</taxon>
        <taxon>Hyphococcus</taxon>
    </lineage>
</organism>
<accession>A0AAF0CI06</accession>
<dbReference type="GO" id="GO:0048476">
    <property type="term" value="C:Holliday junction resolvase complex"/>
    <property type="evidence" value="ECO:0007669"/>
    <property type="project" value="UniProtKB-UniRule"/>
</dbReference>
<feature type="active site" evidence="13">
    <location>
        <position position="143"/>
    </location>
</feature>
<evidence type="ECO:0000313" key="16">
    <source>
        <dbReference type="Proteomes" id="UP001214043"/>
    </source>
</evidence>
<keyword evidence="10 13" id="KW-0233">DNA recombination</keyword>
<dbReference type="PANTHER" id="PTHR30194:SF3">
    <property type="entry name" value="CROSSOVER JUNCTION ENDODEOXYRIBONUCLEASE RUVC"/>
    <property type="match status" value="1"/>
</dbReference>
<evidence type="ECO:0000256" key="8">
    <source>
        <dbReference type="ARBA" id="ARBA00022842"/>
    </source>
</evidence>
<keyword evidence="5 13" id="KW-0255">Endonuclease</keyword>
<feature type="binding site" evidence="13">
    <location>
        <position position="143"/>
    </location>
    <ligand>
        <name>Mg(2+)</name>
        <dbReference type="ChEBI" id="CHEBI:18420"/>
        <label>1</label>
    </ligand>
</feature>
<dbReference type="PANTHER" id="PTHR30194">
    <property type="entry name" value="CROSSOVER JUNCTION ENDODEOXYRIBONUCLEASE RUVC"/>
    <property type="match status" value="1"/>
</dbReference>
<keyword evidence="8 13" id="KW-0460">Magnesium</keyword>
<comment type="subcellular location">
    <subcellularLocation>
        <location evidence="13">Cytoplasm</location>
    </subcellularLocation>
</comment>
<protein>
    <recommendedName>
        <fullName evidence="13 14">Crossover junction endodeoxyribonuclease RuvC</fullName>
        <ecNumber evidence="13 14">3.1.21.10</ecNumber>
    </recommendedName>
    <alternativeName>
        <fullName evidence="13">Holliday junction nuclease RuvC</fullName>
    </alternativeName>
    <alternativeName>
        <fullName evidence="13">Holliday junction resolvase RuvC</fullName>
    </alternativeName>
</protein>
<dbReference type="Proteomes" id="UP001214043">
    <property type="component" value="Chromosome"/>
</dbReference>
<evidence type="ECO:0000256" key="5">
    <source>
        <dbReference type="ARBA" id="ARBA00022759"/>
    </source>
</evidence>
<dbReference type="SUPFAM" id="SSF53098">
    <property type="entry name" value="Ribonuclease H-like"/>
    <property type="match status" value="1"/>
</dbReference>
<dbReference type="PRINTS" id="PR00696">
    <property type="entry name" value="RSOLVASERUVC"/>
</dbReference>
<keyword evidence="9 13" id="KW-0238">DNA-binding</keyword>
<dbReference type="KEGG" id="hfl:PUV54_04215"/>
<evidence type="ECO:0000256" key="6">
    <source>
        <dbReference type="ARBA" id="ARBA00022763"/>
    </source>
</evidence>
<dbReference type="EMBL" id="CP118166">
    <property type="protein sequence ID" value="WDI32397.1"/>
    <property type="molecule type" value="Genomic_DNA"/>
</dbReference>
<dbReference type="RefSeq" id="WP_274494318.1">
    <property type="nucleotide sequence ID" value="NZ_CP118166.1"/>
</dbReference>
<comment type="catalytic activity">
    <reaction evidence="12 13">
        <text>Endonucleolytic cleavage at a junction such as a reciprocal single-stranded crossover between two homologous DNA duplexes (Holliday junction).</text>
        <dbReference type="EC" id="3.1.21.10"/>
    </reaction>
</comment>
<evidence type="ECO:0000256" key="9">
    <source>
        <dbReference type="ARBA" id="ARBA00023125"/>
    </source>
</evidence>
<dbReference type="InterPro" id="IPR012337">
    <property type="entry name" value="RNaseH-like_sf"/>
</dbReference>
<dbReference type="GO" id="GO:0005737">
    <property type="term" value="C:cytoplasm"/>
    <property type="evidence" value="ECO:0007669"/>
    <property type="project" value="UniProtKB-SubCell"/>
</dbReference>
<dbReference type="EC" id="3.1.21.10" evidence="13 14"/>
<keyword evidence="11 13" id="KW-0234">DNA repair</keyword>
<dbReference type="GO" id="GO:0003677">
    <property type="term" value="F:DNA binding"/>
    <property type="evidence" value="ECO:0007669"/>
    <property type="project" value="UniProtKB-KW"/>
</dbReference>
<dbReference type="GO" id="GO:0006281">
    <property type="term" value="P:DNA repair"/>
    <property type="evidence" value="ECO:0007669"/>
    <property type="project" value="UniProtKB-UniRule"/>
</dbReference>
<comment type="subunit">
    <text evidence="13">Homodimer which binds Holliday junction (HJ) DNA. The HJ becomes 2-fold symmetrical on binding to RuvC with unstacked arms; it has a different conformation from HJ DNA in complex with RuvA. In the full resolvosome a probable DNA-RuvA(4)-RuvB(12)-RuvC(2) complex forms which resolves the HJ.</text>
</comment>
<name>A0AAF0CI06_9PROT</name>
<dbReference type="InterPro" id="IPR002176">
    <property type="entry name" value="X-over_junc_endoDNase_RuvC"/>
</dbReference>
<keyword evidence="2 13" id="KW-0963">Cytoplasm</keyword>
<sequence length="187" mass="19435">MSAVIRILGVDPGSAATGWGVVDCAGTRLLYVASGVIRTKRGAAHPEKLGSIFEGLKKVIGDYSPGEAAVEETFVNASPRDALVLGQARGVALLAPSLIGLPVAEYAANSVKKSVVGKGHADKNQVQAMVKVLLPKCGELASDEADALAVAICHAHHGAARSIFQQSGSRFAPENATKQKRRRLEAS</sequence>
<comment type="similarity">
    <text evidence="1 13">Belongs to the RuvC family.</text>
</comment>
<dbReference type="NCBIfam" id="TIGR00228">
    <property type="entry name" value="ruvC"/>
    <property type="match status" value="1"/>
</dbReference>
<dbReference type="GO" id="GO:0000287">
    <property type="term" value="F:magnesium ion binding"/>
    <property type="evidence" value="ECO:0007669"/>
    <property type="project" value="UniProtKB-UniRule"/>
</dbReference>
<keyword evidence="3 13" id="KW-0540">Nuclease</keyword>
<dbReference type="Gene3D" id="3.30.420.10">
    <property type="entry name" value="Ribonuclease H-like superfamily/Ribonuclease H"/>
    <property type="match status" value="1"/>
</dbReference>
<dbReference type="GO" id="GO:0008821">
    <property type="term" value="F:crossover junction DNA endonuclease activity"/>
    <property type="evidence" value="ECO:0007669"/>
    <property type="project" value="UniProtKB-UniRule"/>
</dbReference>
<dbReference type="GO" id="GO:0006310">
    <property type="term" value="P:DNA recombination"/>
    <property type="evidence" value="ECO:0007669"/>
    <property type="project" value="UniProtKB-UniRule"/>
</dbReference>
<evidence type="ECO:0000256" key="10">
    <source>
        <dbReference type="ARBA" id="ARBA00023172"/>
    </source>
</evidence>
<evidence type="ECO:0000256" key="2">
    <source>
        <dbReference type="ARBA" id="ARBA00022490"/>
    </source>
</evidence>
<feature type="binding site" evidence="13">
    <location>
        <position position="71"/>
    </location>
    <ligand>
        <name>Mg(2+)</name>
        <dbReference type="ChEBI" id="CHEBI:18420"/>
        <label>2</label>
    </ligand>
</feature>
<feature type="active site" evidence="13">
    <location>
        <position position="11"/>
    </location>
</feature>
<evidence type="ECO:0000256" key="4">
    <source>
        <dbReference type="ARBA" id="ARBA00022723"/>
    </source>
</evidence>
<dbReference type="CDD" id="cd16962">
    <property type="entry name" value="RuvC"/>
    <property type="match status" value="1"/>
</dbReference>
<evidence type="ECO:0000313" key="15">
    <source>
        <dbReference type="EMBL" id="WDI32397.1"/>
    </source>
</evidence>
<dbReference type="PROSITE" id="PS01321">
    <property type="entry name" value="RUVC"/>
    <property type="match status" value="1"/>
</dbReference>
<evidence type="ECO:0000256" key="1">
    <source>
        <dbReference type="ARBA" id="ARBA00009518"/>
    </source>
</evidence>
<evidence type="ECO:0000256" key="14">
    <source>
        <dbReference type="NCBIfam" id="TIGR00228"/>
    </source>
</evidence>
<dbReference type="InterPro" id="IPR036397">
    <property type="entry name" value="RNaseH_sf"/>
</dbReference>
<comment type="function">
    <text evidence="13">The RuvA-RuvB-RuvC complex processes Holliday junction (HJ) DNA during genetic recombination and DNA repair. Endonuclease that resolves HJ intermediates. Cleaves cruciform DNA by making single-stranded nicks across the HJ at symmetrical positions within the homologous arms, yielding a 5'-phosphate and a 3'-hydroxyl group; requires a central core of homology in the junction. The consensus cleavage sequence is 5'-(A/T)TT(C/G)-3'. Cleavage occurs on the 3'-side of the TT dinucleotide at the point of strand exchange. HJ branch migration catalyzed by RuvA-RuvB allows RuvC to scan DNA until it finds its consensus sequence, where it cleaves and resolves the cruciform DNA.</text>
</comment>
<dbReference type="AlphaFoldDB" id="A0AAF0CI06"/>
<dbReference type="HAMAP" id="MF_00034">
    <property type="entry name" value="RuvC"/>
    <property type="match status" value="1"/>
</dbReference>
<keyword evidence="6 13" id="KW-0227">DNA damage</keyword>
<keyword evidence="4 13" id="KW-0479">Metal-binding</keyword>
<gene>
    <name evidence="13 15" type="primary">ruvC</name>
    <name evidence="15" type="ORF">PUV54_04215</name>
</gene>
<proteinExistence type="inferred from homology"/>
<dbReference type="GO" id="GO:0009432">
    <property type="term" value="P:SOS response"/>
    <property type="evidence" value="ECO:0007669"/>
    <property type="project" value="UniProtKB-ARBA"/>
</dbReference>
<comment type="cofactor">
    <cofactor evidence="13">
        <name>Mg(2+)</name>
        <dbReference type="ChEBI" id="CHEBI:18420"/>
    </cofactor>
    <text evidence="13">Binds 2 Mg(2+) ion per subunit.</text>
</comment>
<evidence type="ECO:0000256" key="13">
    <source>
        <dbReference type="HAMAP-Rule" id="MF_00034"/>
    </source>
</evidence>
<keyword evidence="7 13" id="KW-0378">Hydrolase</keyword>
<feature type="binding site" evidence="13">
    <location>
        <position position="11"/>
    </location>
    <ligand>
        <name>Mg(2+)</name>
        <dbReference type="ChEBI" id="CHEBI:18420"/>
        <label>1</label>
    </ligand>
</feature>
<evidence type="ECO:0000256" key="3">
    <source>
        <dbReference type="ARBA" id="ARBA00022722"/>
    </source>
</evidence>